<dbReference type="Proteomes" id="UP000669903">
    <property type="component" value="Unassembled WGS sequence"/>
</dbReference>
<dbReference type="GO" id="GO:0106359">
    <property type="term" value="F:2-hydroxyacyl-CoA lyase activity"/>
    <property type="evidence" value="ECO:0007669"/>
    <property type="project" value="UniProtKB-EC"/>
</dbReference>
<comment type="catalytic activity">
    <reaction evidence="10">
        <text>2-hydroxyoctadecanoyl-CoA = heptadecanal + formyl-CoA</text>
        <dbReference type="Rhea" id="RHEA:55196"/>
        <dbReference type="ChEBI" id="CHEBI:57376"/>
        <dbReference type="ChEBI" id="CHEBI:74116"/>
        <dbReference type="ChEBI" id="CHEBI:138631"/>
    </reaction>
    <physiologicalReaction direction="left-to-right" evidence="10">
        <dbReference type="Rhea" id="RHEA:55197"/>
    </physiologicalReaction>
</comment>
<evidence type="ECO:0000256" key="6">
    <source>
        <dbReference type="ARBA" id="ARBA00023239"/>
    </source>
</evidence>
<dbReference type="Pfam" id="PF02775">
    <property type="entry name" value="TPP_enzyme_C"/>
    <property type="match status" value="1"/>
</dbReference>
<evidence type="ECO:0000256" key="7">
    <source>
        <dbReference type="ARBA" id="ARBA00044451"/>
    </source>
</evidence>
<proteinExistence type="inferred from homology"/>
<evidence type="ECO:0000313" key="16">
    <source>
        <dbReference type="EMBL" id="KAG5339245.1"/>
    </source>
</evidence>
<dbReference type="InterPro" id="IPR029061">
    <property type="entry name" value="THDP-binding"/>
</dbReference>
<dbReference type="Pfam" id="PF02776">
    <property type="entry name" value="TPP_enzyme_N"/>
    <property type="match status" value="1"/>
</dbReference>
<dbReference type="GO" id="GO:0001561">
    <property type="term" value="P:fatty acid alpha-oxidation"/>
    <property type="evidence" value="ECO:0007669"/>
    <property type="project" value="TreeGrafter"/>
</dbReference>
<sequence>MFNYISFIPLYLTYSEIFSYTVTVIYIIHCKQGLTYVFGIMGHPVIDLAITMQSIGMQYIGFRNEQAACYAAQAYGYLKPAVVLCVSGPGLLHVIGGMANAQVNCWPVLVLGGSCPEDHEGIGGFQEWPQVEASRPYCKYAARPPSVALIPLHVEKAVRLATYGRSGAVYLDLPATLLTQKMDESKIAKVLCCPPPPLLYPDAKLIEQAANLLIKAKKPLVIVGKGKRMDLQKIFIIPIIFFLPFSIILFVYAGAAYGRAEDPVRELIYSTDLPFLPTPMGKGVVPDEDERCVSSARTYALLHSDVILLLGARLNWMLHFGRSPRFQNNVKVIQIDLCAEELHNSVLSAVAIQSDIAPATEYLSNTLRSRKWRIDQNHQWWKELTAKAEQNKQSVHQMLMNTSVPLNYYTVFKHIQDVIPKDCIICSEGANTMDIGRTILLNNLPRHRLDAGTFGTMGVGLGFAIAAALYCKDNAPKKRVICVEGDSAFGFSGMEIETMFRYKLPVIIIIVNNNGIYSGFNNETFKQIQASGEPTQVIPPYSLTSETHYEKLMEMFGRKGYFCTTVEDIQQALKLSLKVVDSPSLINIMINPQADRKKQQFNWLTESKL</sequence>
<evidence type="ECO:0000256" key="4">
    <source>
        <dbReference type="ARBA" id="ARBA00022842"/>
    </source>
</evidence>
<organism evidence="16 17">
    <name type="scientific">Acromyrmex charruanus</name>
    <dbReference type="NCBI Taxonomy" id="2715315"/>
    <lineage>
        <taxon>Eukaryota</taxon>
        <taxon>Metazoa</taxon>
        <taxon>Ecdysozoa</taxon>
        <taxon>Arthropoda</taxon>
        <taxon>Hexapoda</taxon>
        <taxon>Insecta</taxon>
        <taxon>Pterygota</taxon>
        <taxon>Neoptera</taxon>
        <taxon>Endopterygota</taxon>
        <taxon>Hymenoptera</taxon>
        <taxon>Apocrita</taxon>
        <taxon>Aculeata</taxon>
        <taxon>Formicoidea</taxon>
        <taxon>Formicidae</taxon>
        <taxon>Myrmicinae</taxon>
        <taxon>Acromyrmex</taxon>
    </lineage>
</organism>
<dbReference type="AlphaFoldDB" id="A0A836F6H9"/>
<dbReference type="InterPro" id="IPR045025">
    <property type="entry name" value="HACL1-like"/>
</dbReference>
<evidence type="ECO:0000259" key="13">
    <source>
        <dbReference type="Pfam" id="PF00205"/>
    </source>
</evidence>
<dbReference type="SUPFAM" id="SSF52467">
    <property type="entry name" value="DHS-like NAD/FAD-binding domain"/>
    <property type="match status" value="2"/>
</dbReference>
<evidence type="ECO:0000256" key="3">
    <source>
        <dbReference type="ARBA" id="ARBA00022723"/>
    </source>
</evidence>
<evidence type="ECO:0000256" key="10">
    <source>
        <dbReference type="ARBA" id="ARBA00048738"/>
    </source>
</evidence>
<dbReference type="GO" id="GO:0030976">
    <property type="term" value="F:thiamine pyrophosphate binding"/>
    <property type="evidence" value="ECO:0007669"/>
    <property type="project" value="InterPro"/>
</dbReference>
<dbReference type="GO" id="GO:0005777">
    <property type="term" value="C:peroxisome"/>
    <property type="evidence" value="ECO:0007669"/>
    <property type="project" value="TreeGrafter"/>
</dbReference>
<evidence type="ECO:0000256" key="9">
    <source>
        <dbReference type="ARBA" id="ARBA00044518"/>
    </source>
</evidence>
<dbReference type="InterPro" id="IPR011766">
    <property type="entry name" value="TPP_enzyme_TPP-bd"/>
</dbReference>
<dbReference type="EMBL" id="JAANIC010003518">
    <property type="protein sequence ID" value="KAG5339245.1"/>
    <property type="molecule type" value="Genomic_DNA"/>
</dbReference>
<keyword evidence="12" id="KW-0812">Transmembrane</keyword>
<reference evidence="16" key="1">
    <citation type="submission" date="2020-03" db="EMBL/GenBank/DDBJ databases">
        <title>Relaxed selection underlies rapid genomic changes in the transitions from sociality to social parasitism in ants.</title>
        <authorList>
            <person name="Bi X."/>
        </authorList>
    </citation>
    <scope>NUCLEOTIDE SEQUENCE</scope>
    <source>
        <strain evidence="16">BGI-DK2014a</strain>
        <tissue evidence="16">Whole body</tissue>
    </source>
</reference>
<dbReference type="InterPro" id="IPR029035">
    <property type="entry name" value="DHS-like_NAD/FAD-binding_dom"/>
</dbReference>
<evidence type="ECO:0000256" key="8">
    <source>
        <dbReference type="ARBA" id="ARBA00044454"/>
    </source>
</evidence>
<evidence type="ECO:0000256" key="5">
    <source>
        <dbReference type="ARBA" id="ARBA00023052"/>
    </source>
</evidence>
<evidence type="ECO:0000256" key="2">
    <source>
        <dbReference type="ARBA" id="ARBA00007812"/>
    </source>
</evidence>
<comment type="catalytic activity">
    <reaction evidence="7">
        <text>a 2-hydroxy-3-methyl fatty acyl-CoA = a 2-methyl-branched fatty aldehyde + formyl-CoA</text>
        <dbReference type="Rhea" id="RHEA:25375"/>
        <dbReference type="ChEBI" id="CHEBI:49188"/>
        <dbReference type="ChEBI" id="CHEBI:57376"/>
        <dbReference type="ChEBI" id="CHEBI:58783"/>
        <dbReference type="EC" id="4.1.2.63"/>
    </reaction>
    <physiologicalReaction direction="left-to-right" evidence="7">
        <dbReference type="Rhea" id="RHEA:25376"/>
    </physiologicalReaction>
</comment>
<feature type="non-terminal residue" evidence="16">
    <location>
        <position position="1"/>
    </location>
</feature>
<feature type="domain" description="Thiamine pyrophosphate enzyme TPP-binding" evidence="14">
    <location>
        <begin position="429"/>
        <end position="588"/>
    </location>
</feature>
<keyword evidence="17" id="KW-1185">Reference proteome</keyword>
<dbReference type="EC" id="4.1.2.63" evidence="9"/>
<name>A0A836F6H9_9HYME</name>
<evidence type="ECO:0000256" key="12">
    <source>
        <dbReference type="SAM" id="Phobius"/>
    </source>
</evidence>
<keyword evidence="5 11" id="KW-0786">Thiamine pyrophosphate</keyword>
<evidence type="ECO:0000259" key="15">
    <source>
        <dbReference type="Pfam" id="PF02776"/>
    </source>
</evidence>
<dbReference type="PANTHER" id="PTHR43710:SF2">
    <property type="entry name" value="2-HYDROXYACYL-COA LYASE 1"/>
    <property type="match status" value="1"/>
</dbReference>
<dbReference type="SUPFAM" id="SSF52518">
    <property type="entry name" value="Thiamin diphosphate-binding fold (THDP-binding)"/>
    <property type="match status" value="2"/>
</dbReference>
<evidence type="ECO:0000256" key="1">
    <source>
        <dbReference type="ARBA" id="ARBA00001964"/>
    </source>
</evidence>
<dbReference type="InterPro" id="IPR012001">
    <property type="entry name" value="Thiamin_PyroP_enz_TPP-bd_dom"/>
</dbReference>
<dbReference type="Pfam" id="PF00205">
    <property type="entry name" value="TPP_enzyme_M"/>
    <property type="match status" value="1"/>
</dbReference>
<dbReference type="InterPro" id="IPR012000">
    <property type="entry name" value="Thiamin_PyroP_enz_cen_dom"/>
</dbReference>
<keyword evidence="6 16" id="KW-0456">Lyase</keyword>
<dbReference type="FunFam" id="3.40.50.970:FF:000027">
    <property type="entry name" value="2-hydroxyacyl-CoA lyase 1"/>
    <property type="match status" value="1"/>
</dbReference>
<dbReference type="PANTHER" id="PTHR43710">
    <property type="entry name" value="2-HYDROXYACYL-COA LYASE"/>
    <property type="match status" value="1"/>
</dbReference>
<keyword evidence="3" id="KW-0479">Metal-binding</keyword>
<comment type="cofactor">
    <cofactor evidence="1">
        <name>thiamine diphosphate</name>
        <dbReference type="ChEBI" id="CHEBI:58937"/>
    </cofactor>
</comment>
<comment type="caution">
    <text evidence="16">The sequence shown here is derived from an EMBL/GenBank/DDBJ whole genome shotgun (WGS) entry which is preliminary data.</text>
</comment>
<comment type="similarity">
    <text evidence="2 11">Belongs to the TPP enzyme family.</text>
</comment>
<keyword evidence="12" id="KW-0472">Membrane</keyword>
<feature type="non-terminal residue" evidence="16">
    <location>
        <position position="609"/>
    </location>
</feature>
<dbReference type="Gene3D" id="3.40.50.970">
    <property type="match status" value="2"/>
</dbReference>
<evidence type="ECO:0000259" key="14">
    <source>
        <dbReference type="Pfam" id="PF02775"/>
    </source>
</evidence>
<protein>
    <recommendedName>
        <fullName evidence="9">2-hydroxyacyl-CoA lyase</fullName>
        <ecNumber evidence="9">4.1.2.63</ecNumber>
    </recommendedName>
</protein>
<feature type="transmembrane region" description="Helical" evidence="12">
    <location>
        <begin position="234"/>
        <end position="255"/>
    </location>
</feature>
<dbReference type="Gene3D" id="3.40.50.1220">
    <property type="entry name" value="TPP-binding domain"/>
    <property type="match status" value="1"/>
</dbReference>
<feature type="domain" description="Thiamine pyrophosphate enzyme central" evidence="13">
    <location>
        <begin position="249"/>
        <end position="361"/>
    </location>
</feature>
<dbReference type="GO" id="GO:0000287">
    <property type="term" value="F:magnesium ion binding"/>
    <property type="evidence" value="ECO:0007669"/>
    <property type="project" value="InterPro"/>
</dbReference>
<evidence type="ECO:0000313" key="17">
    <source>
        <dbReference type="Proteomes" id="UP000669903"/>
    </source>
</evidence>
<feature type="domain" description="Thiamine pyrophosphate enzyme N-terminal TPP-binding" evidence="15">
    <location>
        <begin position="31"/>
        <end position="131"/>
    </location>
</feature>
<feature type="transmembrane region" description="Helical" evidence="12">
    <location>
        <begin position="6"/>
        <end position="28"/>
    </location>
</feature>
<dbReference type="CDD" id="cd07035">
    <property type="entry name" value="TPP_PYR_POX_like"/>
    <property type="match status" value="1"/>
</dbReference>
<accession>A0A836F6H9</accession>
<evidence type="ECO:0000256" key="11">
    <source>
        <dbReference type="RuleBase" id="RU362132"/>
    </source>
</evidence>
<keyword evidence="4" id="KW-0460">Magnesium</keyword>
<gene>
    <name evidence="16" type="primary">Hacl1</name>
    <name evidence="16" type="ORF">G6Z76_0004771</name>
</gene>
<dbReference type="CDD" id="cd02004">
    <property type="entry name" value="TPP_BZL_OCoD_HPCL"/>
    <property type="match status" value="1"/>
</dbReference>
<keyword evidence="12" id="KW-1133">Transmembrane helix</keyword>
<feature type="transmembrane region" description="Helical" evidence="12">
    <location>
        <begin position="451"/>
        <end position="471"/>
    </location>
</feature>
<comment type="catalytic activity">
    <reaction evidence="8">
        <text>an (R)-2-hydroxy-long-chain-fatty acyl-CoA = a long-chain fatty aldehyde + formyl-CoA</text>
        <dbReference type="Rhea" id="RHEA:67444"/>
        <dbReference type="ChEBI" id="CHEBI:17176"/>
        <dbReference type="ChEBI" id="CHEBI:57376"/>
        <dbReference type="ChEBI" id="CHEBI:170012"/>
        <dbReference type="EC" id="4.1.2.63"/>
    </reaction>
    <physiologicalReaction direction="left-to-right" evidence="8">
        <dbReference type="Rhea" id="RHEA:67445"/>
    </physiologicalReaction>
</comment>